<dbReference type="Gene3D" id="1.10.287.110">
    <property type="entry name" value="DnaJ domain"/>
    <property type="match status" value="1"/>
</dbReference>
<dbReference type="PANTHER" id="PTHR23172:SF64">
    <property type="entry name" value="J DOMAIN-CONTAINING PROTEIN REQUIRED FOR CHLOROPLAST ACCUMULATION RESPONSE 1"/>
    <property type="match status" value="1"/>
</dbReference>
<feature type="compositionally biased region" description="Low complexity" evidence="1">
    <location>
        <begin position="547"/>
        <end position="557"/>
    </location>
</feature>
<feature type="compositionally biased region" description="Basic and acidic residues" evidence="1">
    <location>
        <begin position="390"/>
        <end position="400"/>
    </location>
</feature>
<feature type="compositionally biased region" description="Polar residues" evidence="1">
    <location>
        <begin position="508"/>
        <end position="519"/>
    </location>
</feature>
<accession>B9R7Q9</accession>
<proteinExistence type="predicted"/>
<feature type="region of interest" description="Disordered" evidence="1">
    <location>
        <begin position="1"/>
        <end position="44"/>
    </location>
</feature>
<reference evidence="3" key="1">
    <citation type="journal article" date="2010" name="Nat. Biotechnol.">
        <title>Draft genome sequence of the oilseed species Ricinus communis.</title>
        <authorList>
            <person name="Chan A.P."/>
            <person name="Crabtree J."/>
            <person name="Zhao Q."/>
            <person name="Lorenzi H."/>
            <person name="Orvis J."/>
            <person name="Puiu D."/>
            <person name="Melake-Berhan A."/>
            <person name="Jones K.M."/>
            <person name="Redman J."/>
            <person name="Chen G."/>
            <person name="Cahoon E.B."/>
            <person name="Gedil M."/>
            <person name="Stanke M."/>
            <person name="Haas B.J."/>
            <person name="Wortman J.R."/>
            <person name="Fraser-Liggett C.M."/>
            <person name="Ravel J."/>
            <person name="Rabinowicz P.D."/>
        </authorList>
    </citation>
    <scope>NUCLEOTIDE SEQUENCE [LARGE SCALE GENOMIC DNA]</scope>
    <source>
        <strain evidence="3">cv. Hale</strain>
    </source>
</reference>
<feature type="compositionally biased region" description="Basic and acidic residues" evidence="1">
    <location>
        <begin position="409"/>
        <end position="421"/>
    </location>
</feature>
<feature type="compositionally biased region" description="Basic and acidic residues" evidence="1">
    <location>
        <begin position="230"/>
        <end position="248"/>
    </location>
</feature>
<feature type="compositionally biased region" description="Polar residues" evidence="1">
    <location>
        <begin position="16"/>
        <end position="30"/>
    </location>
</feature>
<dbReference type="GO" id="GO:0031982">
    <property type="term" value="C:vesicle"/>
    <property type="evidence" value="ECO:0000318"/>
    <property type="project" value="GO_Central"/>
</dbReference>
<protein>
    <submittedName>
        <fullName evidence="2">Heat shock protein binding protein, putative</fullName>
    </submittedName>
</protein>
<sequence length="770" mass="85605">MEKLSNRESILLGYSPQRNISNNLPTSSPDSPDIDFHDVFGGPPRRASIQETRCSFGENDTDSYALTTSSHRHRWSGLSERPVFGEDSATRRRYTSHDFFDDIFRVNESLSTSPRKNETDSFSSNPGSKVLSPVRPLPPRAAEPFPSASLPAQFSLPAKLIKGTDLPTFGSSARNHHKNKDGNSNAMSSYAYSPLSRVSSQENLVEESRSDVYIKSSLSREPSVNSLESSLEKPDEMDKGGNLKKDSSETSNSNRFHFSIYKWASKGVPLALPLRGGNTSKLKEKVKLERSSSTSGRVACEGRAKELPTLTSQDIDRPSYTWSNCISTDAKSSEIELDKKERGFLLMTSTTHGRVEEGQTVEEAALKSEPENQRARQETVKDSAGNNIFRDSKGERKTHSVIDTGKSGKRGEKIPEVTRETPETELKTLHSLMLGDDYGEGKTCSKSRLFASQVFSRADEITIKNELKESKVKSTKRSAAVFNVSEKVKKQVEARTILNGSEMDKANLQGSPKESNGGLTKNRGRQKVKEFVKIFNQEASGKPTFNSDSQSPQSQSSRWKERGKFKPEEDPSVAPTKLDDKVHLPNGNKNHKPHASIRFEKQHSETRSHNHEPTDISSGLKDKSASTAASIPDGSKAVLEDPDDSFQGNILIKELPQDENELPQAGDNQEVFQDIDTKIRKWSDGKEGNIRSLLSTLQYVLWPESGWKPVPLVDIIEGNAVKRSYQKALLTLHPDKLQQKGATSHQKYIAEKVFDVLQEAWTHFTSVGSM</sequence>
<organism evidence="2 3">
    <name type="scientific">Ricinus communis</name>
    <name type="common">Castor bean</name>
    <dbReference type="NCBI Taxonomy" id="3988"/>
    <lineage>
        <taxon>Eukaryota</taxon>
        <taxon>Viridiplantae</taxon>
        <taxon>Streptophyta</taxon>
        <taxon>Embryophyta</taxon>
        <taxon>Tracheophyta</taxon>
        <taxon>Spermatophyta</taxon>
        <taxon>Magnoliopsida</taxon>
        <taxon>eudicotyledons</taxon>
        <taxon>Gunneridae</taxon>
        <taxon>Pentapetalae</taxon>
        <taxon>rosids</taxon>
        <taxon>fabids</taxon>
        <taxon>Malpighiales</taxon>
        <taxon>Euphorbiaceae</taxon>
        <taxon>Acalyphoideae</taxon>
        <taxon>Acalypheae</taxon>
        <taxon>Ricinus</taxon>
    </lineage>
</organism>
<feature type="region of interest" description="Disordered" evidence="1">
    <location>
        <begin position="111"/>
        <end position="148"/>
    </location>
</feature>
<dbReference type="FunFam" id="1.10.287.110:FF:000043">
    <property type="entry name" value="J-domain protein required for chloroplast accumulation response 1"/>
    <property type="match status" value="1"/>
</dbReference>
<keyword evidence="3" id="KW-1185">Reference proteome</keyword>
<dbReference type="STRING" id="3988.B9R7Q9"/>
<dbReference type="AlphaFoldDB" id="B9R7Q9"/>
<dbReference type="Proteomes" id="UP000008311">
    <property type="component" value="Unassembled WGS sequence"/>
</dbReference>
<dbReference type="GO" id="GO:0072318">
    <property type="term" value="P:clathrin coat disassembly"/>
    <property type="evidence" value="ECO:0000318"/>
    <property type="project" value="GO_Central"/>
</dbReference>
<feature type="compositionally biased region" description="Polar residues" evidence="1">
    <location>
        <begin position="111"/>
        <end position="127"/>
    </location>
</feature>
<gene>
    <name evidence="2" type="ORF">RCOM_1593810</name>
</gene>
<feature type="region of interest" description="Disordered" evidence="1">
    <location>
        <begin position="167"/>
        <end position="188"/>
    </location>
</feature>
<dbReference type="EMBL" id="EQ973772">
    <property type="protein sequence ID" value="EEF52539.1"/>
    <property type="molecule type" value="Genomic_DNA"/>
</dbReference>
<feature type="region of interest" description="Disordered" evidence="1">
    <location>
        <begin position="223"/>
        <end position="252"/>
    </location>
</feature>
<evidence type="ECO:0000256" key="1">
    <source>
        <dbReference type="SAM" id="MobiDB-lite"/>
    </source>
</evidence>
<dbReference type="GO" id="GO:0005737">
    <property type="term" value="C:cytoplasm"/>
    <property type="evidence" value="ECO:0000318"/>
    <property type="project" value="GO_Central"/>
</dbReference>
<keyword evidence="2" id="KW-0346">Stress response</keyword>
<dbReference type="eggNOG" id="KOG0431">
    <property type="taxonomic scope" value="Eukaryota"/>
</dbReference>
<dbReference type="InterPro" id="IPR036869">
    <property type="entry name" value="J_dom_sf"/>
</dbReference>
<dbReference type="PANTHER" id="PTHR23172">
    <property type="entry name" value="AUXILIN/CYCLIN G-ASSOCIATED KINASE-RELATED"/>
    <property type="match status" value="1"/>
</dbReference>
<feature type="compositionally biased region" description="Polar residues" evidence="1">
    <location>
        <begin position="537"/>
        <end position="546"/>
    </location>
</feature>
<dbReference type="GO" id="GO:0072583">
    <property type="term" value="P:clathrin-dependent endocytosis"/>
    <property type="evidence" value="ECO:0000318"/>
    <property type="project" value="GO_Central"/>
</dbReference>
<dbReference type="GO" id="GO:0030276">
    <property type="term" value="F:clathrin binding"/>
    <property type="evidence" value="ECO:0000318"/>
    <property type="project" value="GO_Central"/>
</dbReference>
<dbReference type="InParanoid" id="B9R7Q9"/>
<dbReference type="FunCoup" id="B9R7Q9">
    <property type="interactions" value="479"/>
</dbReference>
<evidence type="ECO:0000313" key="3">
    <source>
        <dbReference type="Proteomes" id="UP000008311"/>
    </source>
</evidence>
<evidence type="ECO:0000313" key="2">
    <source>
        <dbReference type="EMBL" id="EEF52539.1"/>
    </source>
</evidence>
<feature type="compositionally biased region" description="Basic and acidic residues" evidence="1">
    <location>
        <begin position="597"/>
        <end position="624"/>
    </location>
</feature>
<feature type="compositionally biased region" description="Basic and acidic residues" evidence="1">
    <location>
        <begin position="558"/>
        <end position="569"/>
    </location>
</feature>
<name>B9R7Q9_RICCO</name>
<feature type="region of interest" description="Disordered" evidence="1">
    <location>
        <begin position="495"/>
        <end position="643"/>
    </location>
</feature>
<dbReference type="SUPFAM" id="SSF46565">
    <property type="entry name" value="Chaperone J-domain"/>
    <property type="match status" value="1"/>
</dbReference>
<feature type="region of interest" description="Disordered" evidence="1">
    <location>
        <begin position="349"/>
        <end position="421"/>
    </location>
</feature>
<feature type="compositionally biased region" description="Basic and acidic residues" evidence="1">
    <location>
        <begin position="364"/>
        <end position="381"/>
    </location>
</feature>